<reference evidence="3" key="1">
    <citation type="journal article" date="2018" name="DNA Res.">
        <title>Multiple hybrid de novo genome assembly of finger millet, an orphan allotetraploid crop.</title>
        <authorList>
            <person name="Hatakeyama M."/>
            <person name="Aluri S."/>
            <person name="Balachadran M.T."/>
            <person name="Sivarajan S.R."/>
            <person name="Patrignani A."/>
            <person name="Gruter S."/>
            <person name="Poveda L."/>
            <person name="Shimizu-Inatsugi R."/>
            <person name="Baeten J."/>
            <person name="Francoijs K.J."/>
            <person name="Nataraja K.N."/>
            <person name="Reddy Y.A.N."/>
            <person name="Phadnis S."/>
            <person name="Ravikumar R.L."/>
            <person name="Schlapbach R."/>
            <person name="Sreeman S.M."/>
            <person name="Shimizu K.K."/>
        </authorList>
    </citation>
    <scope>NUCLEOTIDE SEQUENCE</scope>
</reference>
<dbReference type="InterPro" id="IPR016197">
    <property type="entry name" value="Chromo-like_dom_sf"/>
</dbReference>
<accession>A0AAV5FXM4</accession>
<dbReference type="AlphaFoldDB" id="A0AAV5FXM4"/>
<evidence type="ECO:0000313" key="3">
    <source>
        <dbReference type="EMBL" id="GJN40469.1"/>
    </source>
</evidence>
<comment type="caution">
    <text evidence="3">The sequence shown here is derived from an EMBL/GenBank/DDBJ whole genome shotgun (WGS) entry which is preliminary data.</text>
</comment>
<dbReference type="EMBL" id="BQKI01000128">
    <property type="protein sequence ID" value="GJN40469.1"/>
    <property type="molecule type" value="Genomic_DNA"/>
</dbReference>
<sequence>MVMEKIGAVAYKLQLPATVGIHPVFHVSQLKKHLGAQVVPQADLPMVTPEVHIKIAPETATETRVVPRGDFVVTQWRIKWLNLPDTSAKWEDKLFIKATFPEFYHQTLKEWWPPQARSCGQESSQGGGGSQTQLTPRAKPGLKPATYKREGASDG</sequence>
<protein>
    <recommendedName>
        <fullName evidence="2">Tf2-1-like SH3-like domain-containing protein</fullName>
    </recommendedName>
</protein>
<name>A0AAV5FXM4_ELECO</name>
<evidence type="ECO:0000313" key="4">
    <source>
        <dbReference type="Proteomes" id="UP001054889"/>
    </source>
</evidence>
<feature type="region of interest" description="Disordered" evidence="1">
    <location>
        <begin position="115"/>
        <end position="155"/>
    </location>
</feature>
<gene>
    <name evidence="3" type="primary">gb29684</name>
    <name evidence="3" type="ORF">PR202_gb29684</name>
</gene>
<dbReference type="SUPFAM" id="SSF54160">
    <property type="entry name" value="Chromo domain-like"/>
    <property type="match status" value="1"/>
</dbReference>
<dbReference type="Pfam" id="PF24626">
    <property type="entry name" value="SH3_Tf2-1"/>
    <property type="match status" value="1"/>
</dbReference>
<reference evidence="3" key="2">
    <citation type="submission" date="2021-12" db="EMBL/GenBank/DDBJ databases">
        <title>Resequencing data analysis of finger millet.</title>
        <authorList>
            <person name="Hatakeyama M."/>
            <person name="Aluri S."/>
            <person name="Balachadran M.T."/>
            <person name="Sivarajan S.R."/>
            <person name="Poveda L."/>
            <person name="Shimizu-Inatsugi R."/>
            <person name="Schlapbach R."/>
            <person name="Sreeman S.M."/>
            <person name="Shimizu K.K."/>
        </authorList>
    </citation>
    <scope>NUCLEOTIDE SEQUENCE</scope>
</reference>
<keyword evidence="4" id="KW-1185">Reference proteome</keyword>
<feature type="domain" description="Tf2-1-like SH3-like" evidence="2">
    <location>
        <begin position="2"/>
        <end position="33"/>
    </location>
</feature>
<proteinExistence type="predicted"/>
<dbReference type="InterPro" id="IPR056924">
    <property type="entry name" value="SH3_Tf2-1"/>
</dbReference>
<evidence type="ECO:0000259" key="2">
    <source>
        <dbReference type="Pfam" id="PF24626"/>
    </source>
</evidence>
<evidence type="ECO:0000256" key="1">
    <source>
        <dbReference type="SAM" id="MobiDB-lite"/>
    </source>
</evidence>
<dbReference type="Proteomes" id="UP001054889">
    <property type="component" value="Unassembled WGS sequence"/>
</dbReference>
<organism evidence="3 4">
    <name type="scientific">Eleusine coracana subsp. coracana</name>
    <dbReference type="NCBI Taxonomy" id="191504"/>
    <lineage>
        <taxon>Eukaryota</taxon>
        <taxon>Viridiplantae</taxon>
        <taxon>Streptophyta</taxon>
        <taxon>Embryophyta</taxon>
        <taxon>Tracheophyta</taxon>
        <taxon>Spermatophyta</taxon>
        <taxon>Magnoliopsida</taxon>
        <taxon>Liliopsida</taxon>
        <taxon>Poales</taxon>
        <taxon>Poaceae</taxon>
        <taxon>PACMAD clade</taxon>
        <taxon>Chloridoideae</taxon>
        <taxon>Cynodonteae</taxon>
        <taxon>Eleusininae</taxon>
        <taxon>Eleusine</taxon>
    </lineage>
</organism>